<dbReference type="InterPro" id="IPR006016">
    <property type="entry name" value="UspA"/>
</dbReference>
<name>A0A9D4GPC5_DREPO</name>
<proteinExistence type="predicted"/>
<reference evidence="2" key="2">
    <citation type="submission" date="2020-11" db="EMBL/GenBank/DDBJ databases">
        <authorList>
            <person name="McCartney M.A."/>
            <person name="Auch B."/>
            <person name="Kono T."/>
            <person name="Mallez S."/>
            <person name="Becker A."/>
            <person name="Gohl D.M."/>
            <person name="Silverstein K.A.T."/>
            <person name="Koren S."/>
            <person name="Bechman K.B."/>
            <person name="Herman A."/>
            <person name="Abrahante J.E."/>
            <person name="Garbe J."/>
        </authorList>
    </citation>
    <scope>NUCLEOTIDE SEQUENCE</scope>
    <source>
        <strain evidence="2">Duluth1</strain>
        <tissue evidence="2">Whole animal</tissue>
    </source>
</reference>
<dbReference type="PANTHER" id="PTHR46989:SF3">
    <property type="entry name" value="USPA DOMAIN-CONTAINING PROTEIN"/>
    <property type="match status" value="1"/>
</dbReference>
<feature type="domain" description="UspA" evidence="1">
    <location>
        <begin position="13"/>
        <end position="150"/>
    </location>
</feature>
<evidence type="ECO:0000313" key="3">
    <source>
        <dbReference type="Proteomes" id="UP000828390"/>
    </source>
</evidence>
<dbReference type="Gene3D" id="3.40.50.620">
    <property type="entry name" value="HUPs"/>
    <property type="match status" value="1"/>
</dbReference>
<reference evidence="2" key="1">
    <citation type="journal article" date="2019" name="bioRxiv">
        <title>The Genome of the Zebra Mussel, Dreissena polymorpha: A Resource for Invasive Species Research.</title>
        <authorList>
            <person name="McCartney M.A."/>
            <person name="Auch B."/>
            <person name="Kono T."/>
            <person name="Mallez S."/>
            <person name="Zhang Y."/>
            <person name="Obille A."/>
            <person name="Becker A."/>
            <person name="Abrahante J.E."/>
            <person name="Garbe J."/>
            <person name="Badalamenti J.P."/>
            <person name="Herman A."/>
            <person name="Mangelson H."/>
            <person name="Liachko I."/>
            <person name="Sullivan S."/>
            <person name="Sone E.D."/>
            <person name="Koren S."/>
            <person name="Silverstein K.A.T."/>
            <person name="Beckman K.B."/>
            <person name="Gohl D.M."/>
        </authorList>
    </citation>
    <scope>NUCLEOTIDE SEQUENCE</scope>
    <source>
        <strain evidence="2">Duluth1</strain>
        <tissue evidence="2">Whole animal</tissue>
    </source>
</reference>
<dbReference type="SUPFAM" id="SSF52402">
    <property type="entry name" value="Adenine nucleotide alpha hydrolases-like"/>
    <property type="match status" value="1"/>
</dbReference>
<comment type="caution">
    <text evidence="2">The sequence shown here is derived from an EMBL/GenBank/DDBJ whole genome shotgun (WGS) entry which is preliminary data.</text>
</comment>
<dbReference type="InterPro" id="IPR006015">
    <property type="entry name" value="Universal_stress_UspA"/>
</dbReference>
<dbReference type="PRINTS" id="PR01438">
    <property type="entry name" value="UNVRSLSTRESS"/>
</dbReference>
<dbReference type="InterPro" id="IPR014729">
    <property type="entry name" value="Rossmann-like_a/b/a_fold"/>
</dbReference>
<evidence type="ECO:0000259" key="1">
    <source>
        <dbReference type="Pfam" id="PF00582"/>
    </source>
</evidence>
<dbReference type="AlphaFoldDB" id="A0A9D4GPC5"/>
<gene>
    <name evidence="2" type="ORF">DPMN_120817</name>
</gene>
<evidence type="ECO:0000313" key="2">
    <source>
        <dbReference type="EMBL" id="KAH3819086.1"/>
    </source>
</evidence>
<accession>A0A9D4GPC5</accession>
<keyword evidence="3" id="KW-1185">Reference proteome</keyword>
<dbReference type="OrthoDB" id="843225at2759"/>
<protein>
    <recommendedName>
        <fullName evidence="1">UspA domain-containing protein</fullName>
    </recommendedName>
</protein>
<dbReference type="CDD" id="cd23659">
    <property type="entry name" value="USP_At3g01520-like"/>
    <property type="match status" value="1"/>
</dbReference>
<organism evidence="2 3">
    <name type="scientific">Dreissena polymorpha</name>
    <name type="common">Zebra mussel</name>
    <name type="synonym">Mytilus polymorpha</name>
    <dbReference type="NCBI Taxonomy" id="45954"/>
    <lineage>
        <taxon>Eukaryota</taxon>
        <taxon>Metazoa</taxon>
        <taxon>Spiralia</taxon>
        <taxon>Lophotrochozoa</taxon>
        <taxon>Mollusca</taxon>
        <taxon>Bivalvia</taxon>
        <taxon>Autobranchia</taxon>
        <taxon>Heteroconchia</taxon>
        <taxon>Euheterodonta</taxon>
        <taxon>Imparidentia</taxon>
        <taxon>Neoheterodontei</taxon>
        <taxon>Myida</taxon>
        <taxon>Dreissenoidea</taxon>
        <taxon>Dreissenidae</taxon>
        <taxon>Dreissena</taxon>
    </lineage>
</organism>
<sequence length="156" mass="17389">MEANLRRVPPRKRRVVLGMDGSKCAEEAFKWYAKKIHEPGDYLIVIHIPEKNPVMTSDGSSMTGIEDENQQVTRLRLAQFHELMKQHGIQGTVKHMSGEPGPQLVEAGAREGADFIITGSRGLGKLKRAFLGSVSDYVIRRSSVPALVCRLEDSLY</sequence>
<dbReference type="EMBL" id="JAIWYP010000005">
    <property type="protein sequence ID" value="KAH3819086.1"/>
    <property type="molecule type" value="Genomic_DNA"/>
</dbReference>
<dbReference type="PANTHER" id="PTHR46989">
    <property type="entry name" value="USP DOMAIN-CONTAINING PROTEIN"/>
    <property type="match status" value="1"/>
</dbReference>
<dbReference type="Proteomes" id="UP000828390">
    <property type="component" value="Unassembled WGS sequence"/>
</dbReference>
<dbReference type="Pfam" id="PF00582">
    <property type="entry name" value="Usp"/>
    <property type="match status" value="1"/>
</dbReference>